<proteinExistence type="predicted"/>
<dbReference type="PANTHER" id="PTHR47331">
    <property type="entry name" value="PHD-TYPE DOMAIN-CONTAINING PROTEIN"/>
    <property type="match status" value="1"/>
</dbReference>
<comment type="caution">
    <text evidence="2">The sequence shown here is derived from an EMBL/GenBank/DDBJ whole genome shotgun (WGS) entry which is preliminary data.</text>
</comment>
<evidence type="ECO:0008006" key="4">
    <source>
        <dbReference type="Google" id="ProtNLM"/>
    </source>
</evidence>
<feature type="signal peptide" evidence="1">
    <location>
        <begin position="1"/>
        <end position="17"/>
    </location>
</feature>
<organism evidence="2 3">
    <name type="scientific">Macrosiphum euphorbiae</name>
    <name type="common">potato aphid</name>
    <dbReference type="NCBI Taxonomy" id="13131"/>
    <lineage>
        <taxon>Eukaryota</taxon>
        <taxon>Metazoa</taxon>
        <taxon>Ecdysozoa</taxon>
        <taxon>Arthropoda</taxon>
        <taxon>Hexapoda</taxon>
        <taxon>Insecta</taxon>
        <taxon>Pterygota</taxon>
        <taxon>Neoptera</taxon>
        <taxon>Paraneoptera</taxon>
        <taxon>Hemiptera</taxon>
        <taxon>Sternorrhyncha</taxon>
        <taxon>Aphidomorpha</taxon>
        <taxon>Aphidoidea</taxon>
        <taxon>Aphididae</taxon>
        <taxon>Macrosiphini</taxon>
        <taxon>Macrosiphum</taxon>
    </lineage>
</organism>
<protein>
    <recommendedName>
        <fullName evidence="4">Secreted protein</fullName>
    </recommendedName>
</protein>
<evidence type="ECO:0000313" key="2">
    <source>
        <dbReference type="EMBL" id="CAI6374172.1"/>
    </source>
</evidence>
<accession>A0AAV0Y3F3</accession>
<reference evidence="2 3" key="1">
    <citation type="submission" date="2023-01" db="EMBL/GenBank/DDBJ databases">
        <authorList>
            <person name="Whitehead M."/>
        </authorList>
    </citation>
    <scope>NUCLEOTIDE SEQUENCE [LARGE SCALE GENOMIC DNA]</scope>
</reference>
<keyword evidence="1" id="KW-0732">Signal</keyword>
<gene>
    <name evidence="2" type="ORF">MEUPH1_LOCUS27820</name>
</gene>
<dbReference type="AlphaFoldDB" id="A0AAV0Y3F3"/>
<keyword evidence="3" id="KW-1185">Reference proteome</keyword>
<feature type="chain" id="PRO_5043931286" description="Secreted protein" evidence="1">
    <location>
        <begin position="18"/>
        <end position="124"/>
    </location>
</feature>
<evidence type="ECO:0000313" key="3">
    <source>
        <dbReference type="Proteomes" id="UP001160148"/>
    </source>
</evidence>
<dbReference type="EMBL" id="CARXXK010001171">
    <property type="protein sequence ID" value="CAI6374172.1"/>
    <property type="molecule type" value="Genomic_DNA"/>
</dbReference>
<name>A0AAV0Y3F3_9HEMI</name>
<dbReference type="Proteomes" id="UP001160148">
    <property type="component" value="Unassembled WGS sequence"/>
</dbReference>
<sequence length="124" mass="14506">MLLLSGLLSIDAMHAWTDSTTTLAWIQSSPHRRATFIVYRTSQIQSLTPPSLWRYVPTSENPVDCESRSWSKSQYMFLIFCYARHRPRSTTHSPWDNPDQHHFRSPIPSNFVIKKDHSHHCILL</sequence>
<dbReference type="PANTHER" id="PTHR47331:SF1">
    <property type="entry name" value="GAG-LIKE PROTEIN"/>
    <property type="match status" value="1"/>
</dbReference>
<evidence type="ECO:0000256" key="1">
    <source>
        <dbReference type="SAM" id="SignalP"/>
    </source>
</evidence>